<comment type="caution">
    <text evidence="7">The sequence shown here is derived from an EMBL/GenBank/DDBJ whole genome shotgun (WGS) entry which is preliminary data.</text>
</comment>
<evidence type="ECO:0000259" key="5">
    <source>
        <dbReference type="Pfam" id="PF00150"/>
    </source>
</evidence>
<name>A0A7C4PMJ0_9CHLR</name>
<evidence type="ECO:0000256" key="3">
    <source>
        <dbReference type="ARBA" id="ARBA00023295"/>
    </source>
</evidence>
<dbReference type="PANTHER" id="PTHR31308:SF5">
    <property type="entry name" value="ERGOSTERYL-BETA-GLUCOSIDASE"/>
    <property type="match status" value="1"/>
</dbReference>
<dbReference type="GO" id="GO:0008422">
    <property type="term" value="F:beta-glucosidase activity"/>
    <property type="evidence" value="ECO:0007669"/>
    <property type="project" value="TreeGrafter"/>
</dbReference>
<dbReference type="InterPro" id="IPR017853">
    <property type="entry name" value="GH"/>
</dbReference>
<dbReference type="GO" id="GO:0000272">
    <property type="term" value="P:polysaccharide catabolic process"/>
    <property type="evidence" value="ECO:0007669"/>
    <property type="project" value="InterPro"/>
</dbReference>
<proteinExistence type="inferred from homology"/>
<feature type="domain" description="Glycoside hydrolase family 5 C-terminal" evidence="6">
    <location>
        <begin position="542"/>
        <end position="617"/>
    </location>
</feature>
<feature type="domain" description="Glycoside hydrolase family 5" evidence="5">
    <location>
        <begin position="63"/>
        <end position="240"/>
    </location>
</feature>
<sequence>MNIISINNSDFVDEFGRTLMLRGINLAGSSKIPSRPHLPTHVLDGFFNHREVSFVGRPLPLNEADEHFARLKKWGFTFLRFLVTWEAIEHAGPGIYDDEYIQYVRAILEKALSYGIQVFIDPHQDVWSRFTGGDGAPGWTLELAGMDLRFLQETGAAIVHALHGDPFPRMIWPTNAHKLAAATMFALFFAGNDLAPNTFMEGEPAQEFLQRHYIAAMRRLSHALRDLPNVVGFDTMNEPIRGYIGIEDLNKCCGRPRLGDFPTPLEAMVLASGIPLEVGVWDFKLSGNRKIASRLINPKGLRLWREGFECIWRSNGVWDIDPNGQPRLLRPFHFNQVKGRMLNFNQDYFRPFANRYAREIREEIPQAIIFIETEPSAPAPHWGKEDASRIVHAPHWYDAYTLVFKHYSSWVAGDFHTGKPVFTPWAIERSFREQIARFKREANEHLGGAPVFIGEFGIPFDLNHRRAYRSGNFSAQSKAMDRSMRAIEANLLSGALWNYTPDNTNQHGDQWNGEDFSIFSRDQQTNPQDIHSGGRALDAVLRPYPIATAGKPIFLRFDRKKKRMEYHFEHDPAINAPTELYIPLFQYPSGIRVEAPAGQTRYFPEDQRLEYMPATPGGIHRLIILPA</sequence>
<evidence type="ECO:0000313" key="7">
    <source>
        <dbReference type="EMBL" id="HGS21868.1"/>
    </source>
</evidence>
<organism evidence="7">
    <name type="scientific">Anaerolinea thermolimosa</name>
    <dbReference type="NCBI Taxonomy" id="229919"/>
    <lineage>
        <taxon>Bacteria</taxon>
        <taxon>Bacillati</taxon>
        <taxon>Chloroflexota</taxon>
        <taxon>Anaerolineae</taxon>
        <taxon>Anaerolineales</taxon>
        <taxon>Anaerolineaceae</taxon>
        <taxon>Anaerolinea</taxon>
    </lineage>
</organism>
<dbReference type="InterPro" id="IPR052066">
    <property type="entry name" value="Glycosphingolipid_Hydrolases"/>
</dbReference>
<evidence type="ECO:0000256" key="1">
    <source>
        <dbReference type="ARBA" id="ARBA00005641"/>
    </source>
</evidence>
<dbReference type="Gene3D" id="2.60.40.1180">
    <property type="entry name" value="Golgi alpha-mannosidase II"/>
    <property type="match status" value="1"/>
</dbReference>
<dbReference type="Pfam" id="PF18564">
    <property type="entry name" value="Glyco_hydro_5_C"/>
    <property type="match status" value="1"/>
</dbReference>
<evidence type="ECO:0000256" key="2">
    <source>
        <dbReference type="ARBA" id="ARBA00022801"/>
    </source>
</evidence>
<dbReference type="InterPro" id="IPR001547">
    <property type="entry name" value="Glyco_hydro_5"/>
</dbReference>
<keyword evidence="2 4" id="KW-0378">Hydrolase</keyword>
<dbReference type="EMBL" id="DSYK01000414">
    <property type="protein sequence ID" value="HGS21868.1"/>
    <property type="molecule type" value="Genomic_DNA"/>
</dbReference>
<dbReference type="InterPro" id="IPR013780">
    <property type="entry name" value="Glyco_hydro_b"/>
</dbReference>
<dbReference type="Pfam" id="PF00150">
    <property type="entry name" value="Cellulase"/>
    <property type="match status" value="1"/>
</dbReference>
<dbReference type="GO" id="GO:0016042">
    <property type="term" value="P:lipid catabolic process"/>
    <property type="evidence" value="ECO:0007669"/>
    <property type="project" value="UniProtKB-ARBA"/>
</dbReference>
<dbReference type="Gene3D" id="3.20.20.80">
    <property type="entry name" value="Glycosidases"/>
    <property type="match status" value="1"/>
</dbReference>
<keyword evidence="3 4" id="KW-0326">Glycosidase</keyword>
<evidence type="ECO:0000259" key="6">
    <source>
        <dbReference type="Pfam" id="PF18564"/>
    </source>
</evidence>
<dbReference type="SUPFAM" id="SSF51445">
    <property type="entry name" value="(Trans)glycosidases"/>
    <property type="match status" value="1"/>
</dbReference>
<dbReference type="InterPro" id="IPR041036">
    <property type="entry name" value="GH5_C"/>
</dbReference>
<evidence type="ECO:0000256" key="4">
    <source>
        <dbReference type="RuleBase" id="RU361153"/>
    </source>
</evidence>
<gene>
    <name evidence="7" type="ORF">ENT37_08355</name>
</gene>
<reference evidence="7" key="1">
    <citation type="journal article" date="2020" name="mSystems">
        <title>Genome- and Community-Level Interaction Insights into Carbon Utilization and Element Cycling Functions of Hydrothermarchaeota in Hydrothermal Sediment.</title>
        <authorList>
            <person name="Zhou Z."/>
            <person name="Liu Y."/>
            <person name="Xu W."/>
            <person name="Pan J."/>
            <person name="Luo Z.H."/>
            <person name="Li M."/>
        </authorList>
    </citation>
    <scope>NUCLEOTIDE SEQUENCE [LARGE SCALE GENOMIC DNA]</scope>
    <source>
        <strain evidence="7">SpSt-573</strain>
    </source>
</reference>
<comment type="similarity">
    <text evidence="1 4">Belongs to the glycosyl hydrolase 5 (cellulase A) family.</text>
</comment>
<dbReference type="AlphaFoldDB" id="A0A7C4PMJ0"/>
<dbReference type="PANTHER" id="PTHR31308">
    <property type="match status" value="1"/>
</dbReference>
<accession>A0A7C4PMJ0</accession>
<dbReference type="GO" id="GO:1901136">
    <property type="term" value="P:carbohydrate derivative catabolic process"/>
    <property type="evidence" value="ECO:0007669"/>
    <property type="project" value="UniProtKB-ARBA"/>
</dbReference>
<evidence type="ECO:0008006" key="8">
    <source>
        <dbReference type="Google" id="ProtNLM"/>
    </source>
</evidence>
<protein>
    <recommendedName>
        <fullName evidence="8">Glycosyl hydrolase family 35</fullName>
    </recommendedName>
</protein>